<evidence type="ECO:0000259" key="2">
    <source>
        <dbReference type="Pfam" id="PF00171"/>
    </source>
</evidence>
<dbReference type="InterPro" id="IPR044151">
    <property type="entry name" value="ALDH_KGSADH"/>
</dbReference>
<protein>
    <submittedName>
        <fullName evidence="3">Aldehyde dehydrogenase (NADP(+))</fullName>
    </submittedName>
</protein>
<dbReference type="CDD" id="cd07129">
    <property type="entry name" value="ALDH_KGSADH"/>
    <property type="match status" value="1"/>
</dbReference>
<evidence type="ECO:0000313" key="4">
    <source>
        <dbReference type="Proteomes" id="UP001449657"/>
    </source>
</evidence>
<dbReference type="EMBL" id="CP150096">
    <property type="protein sequence ID" value="WZN47101.1"/>
    <property type="molecule type" value="Genomic_DNA"/>
</dbReference>
<dbReference type="InterPro" id="IPR015590">
    <property type="entry name" value="Aldehyde_DH_dom"/>
</dbReference>
<keyword evidence="4" id="KW-1185">Reference proteome</keyword>
<feature type="domain" description="Aldehyde dehydrogenase" evidence="2">
    <location>
        <begin position="11"/>
        <end position="398"/>
    </location>
</feature>
<dbReference type="PANTHER" id="PTHR43353:SF3">
    <property type="entry name" value="ALDEHYDE DEHYDROGENASE-RELATED"/>
    <property type="match status" value="1"/>
</dbReference>
<name>A0ABZ2Z4C0_9BACT</name>
<dbReference type="Gene3D" id="3.40.309.10">
    <property type="entry name" value="Aldehyde Dehydrogenase, Chain A, domain 2"/>
    <property type="match status" value="1"/>
</dbReference>
<dbReference type="InterPro" id="IPR050740">
    <property type="entry name" value="Aldehyde_DH_Superfamily"/>
</dbReference>
<reference evidence="3 4" key="1">
    <citation type="submission" date="2024-03" db="EMBL/GenBank/DDBJ databases">
        <title>Chitinophaga caseinilytica sp. nov., a casein hydrolysing bacterium isolated from forest soil.</title>
        <authorList>
            <person name="Lee D.S."/>
            <person name="Han D.M."/>
            <person name="Baek J.H."/>
            <person name="Choi D.G."/>
            <person name="Jeon J.H."/>
            <person name="Jeon C.O."/>
        </authorList>
    </citation>
    <scope>NUCLEOTIDE SEQUENCE [LARGE SCALE GENOMIC DNA]</scope>
    <source>
        <strain evidence="3 4">KACC 19118</strain>
    </source>
</reference>
<dbReference type="SUPFAM" id="SSF53720">
    <property type="entry name" value="ALDH-like"/>
    <property type="match status" value="1"/>
</dbReference>
<organism evidence="3 4">
    <name type="scientific">Chitinophaga caseinilytica</name>
    <dbReference type="NCBI Taxonomy" id="2267521"/>
    <lineage>
        <taxon>Bacteria</taxon>
        <taxon>Pseudomonadati</taxon>
        <taxon>Bacteroidota</taxon>
        <taxon>Chitinophagia</taxon>
        <taxon>Chitinophagales</taxon>
        <taxon>Chitinophagaceae</taxon>
        <taxon>Chitinophaga</taxon>
    </lineage>
</organism>
<dbReference type="InterPro" id="IPR016162">
    <property type="entry name" value="Ald_DH_N"/>
</dbReference>
<dbReference type="PANTHER" id="PTHR43353">
    <property type="entry name" value="SUCCINATE-SEMIALDEHYDE DEHYDROGENASE, MITOCHONDRIAL"/>
    <property type="match status" value="1"/>
</dbReference>
<evidence type="ECO:0000256" key="1">
    <source>
        <dbReference type="ARBA" id="ARBA00023002"/>
    </source>
</evidence>
<evidence type="ECO:0000313" key="3">
    <source>
        <dbReference type="EMBL" id="WZN47101.1"/>
    </source>
</evidence>
<keyword evidence="1" id="KW-0560">Oxidoreductase</keyword>
<dbReference type="Proteomes" id="UP001449657">
    <property type="component" value="Chromosome"/>
</dbReference>
<sequence>MQTPNSNGLHPFQAVNPATGALLEGTCFRATSADVDAAMHAAVTAFEAYRRAGKDEKARFLRTIAEEIESGGDAITERASAESGLPLTRLRNELVRTTTQLRLFAGLVEEGSWVQPVIHTGPPDIRKMLVPLGPVVVFGASNFPLAFSVAGGDTASALAAGCPVIVKAHPAHPGTGVLVAASIQSAIEKCGMPEGVFSILFDDGHAVGAALVKHPATKAVAFTGSLKGGLALQKLAAERAIPIPVFAEMGSINPVLLLPAALEKRAAEIATQLAGSITLGGGQFCTKPGLILALRSPSLQTFTTALAAAIRETASVPMLTAGIHQHYHQLSTATAAADGVTLLAEGASASGTVHFPTRARLAQVSARNFLSNPHLQEEVFGPFAMIVVAEDLQELRSAAAVLGGQLTVTIIAEPDELPAHEILIQQLADLAGRIVFNGVPTGVEVCAAMQHGGPFPASTDSRFTSVGQGAVARFVRPQAWQNWPDELLPDELKSANPLNIIRITDLTCARK</sequence>
<accession>A0ABZ2Z4C0</accession>
<dbReference type="Gene3D" id="3.40.605.10">
    <property type="entry name" value="Aldehyde Dehydrogenase, Chain A, domain 1"/>
    <property type="match status" value="1"/>
</dbReference>
<proteinExistence type="predicted"/>
<dbReference type="Pfam" id="PF00171">
    <property type="entry name" value="Aldedh"/>
    <property type="match status" value="1"/>
</dbReference>
<dbReference type="InterPro" id="IPR016161">
    <property type="entry name" value="Ald_DH/histidinol_DH"/>
</dbReference>
<gene>
    <name evidence="3" type="ORF">WJU22_02770</name>
</gene>
<dbReference type="RefSeq" id="WP_341841763.1">
    <property type="nucleotide sequence ID" value="NZ_CP149792.1"/>
</dbReference>
<dbReference type="InterPro" id="IPR016163">
    <property type="entry name" value="Ald_DH_C"/>
</dbReference>